<keyword evidence="1" id="KW-0812">Transmembrane</keyword>
<dbReference type="PANTHER" id="PTHR23028:SF53">
    <property type="entry name" value="ACYL_TRANSF_3 DOMAIN-CONTAINING PROTEIN"/>
    <property type="match status" value="1"/>
</dbReference>
<organism evidence="3 4">
    <name type="scientific">Flavobacterium cheniae</name>
    <dbReference type="NCBI Taxonomy" id="295428"/>
    <lineage>
        <taxon>Bacteria</taxon>
        <taxon>Pseudomonadati</taxon>
        <taxon>Bacteroidota</taxon>
        <taxon>Flavobacteriia</taxon>
        <taxon>Flavobacteriales</taxon>
        <taxon>Flavobacteriaceae</taxon>
        <taxon>Flavobacterium</taxon>
    </lineage>
</organism>
<dbReference type="EMBL" id="VLKM01000002">
    <property type="protein sequence ID" value="TWH97098.1"/>
    <property type="molecule type" value="Genomic_DNA"/>
</dbReference>
<comment type="caution">
    <text evidence="3">The sequence shown here is derived from an EMBL/GenBank/DDBJ whole genome shotgun (WGS) entry which is preliminary data.</text>
</comment>
<evidence type="ECO:0000313" key="4">
    <source>
        <dbReference type="Proteomes" id="UP000315312"/>
    </source>
</evidence>
<keyword evidence="4" id="KW-1185">Reference proteome</keyword>
<dbReference type="InterPro" id="IPR002656">
    <property type="entry name" value="Acyl_transf_3_dom"/>
</dbReference>
<evidence type="ECO:0000313" key="3">
    <source>
        <dbReference type="EMBL" id="TWH97098.1"/>
    </source>
</evidence>
<proteinExistence type="predicted"/>
<dbReference type="OrthoDB" id="290051at2"/>
<feature type="transmembrane region" description="Helical" evidence="1">
    <location>
        <begin position="265"/>
        <end position="286"/>
    </location>
</feature>
<name>A0A562KNU7_9FLAO</name>
<feature type="transmembrane region" description="Helical" evidence="1">
    <location>
        <begin position="12"/>
        <end position="33"/>
    </location>
</feature>
<dbReference type="PANTHER" id="PTHR23028">
    <property type="entry name" value="ACETYLTRANSFERASE"/>
    <property type="match status" value="1"/>
</dbReference>
<feature type="transmembrane region" description="Helical" evidence="1">
    <location>
        <begin position="145"/>
        <end position="162"/>
    </location>
</feature>
<dbReference type="GO" id="GO:0016747">
    <property type="term" value="F:acyltransferase activity, transferring groups other than amino-acyl groups"/>
    <property type="evidence" value="ECO:0007669"/>
    <property type="project" value="InterPro"/>
</dbReference>
<dbReference type="AlphaFoldDB" id="A0A562KNU7"/>
<keyword evidence="1" id="KW-1133">Transmembrane helix</keyword>
<feature type="transmembrane region" description="Helical" evidence="1">
    <location>
        <begin position="338"/>
        <end position="358"/>
    </location>
</feature>
<protein>
    <submittedName>
        <fullName evidence="3">Peptidoglycan/LPS O-acetylase OafA/YrhL</fullName>
    </submittedName>
</protein>
<accession>A0A562KNU7</accession>
<keyword evidence="1" id="KW-0472">Membrane</keyword>
<dbReference type="Proteomes" id="UP000315312">
    <property type="component" value="Unassembled WGS sequence"/>
</dbReference>
<sequence>MELNFKQRIFGLDALRATAILMVVSSHVLWIYPKSNAFIPTLFELFGFWGVELFFVLSGFLIGSILYKTFVNENFTLKSVFHFLKRRWFRTLPNYYLVLILNILIAFFLGFSIENTGSYFLFLQNFASKSPAFFPESWSLSIEEYTYLLLPFSLFFVGLSKVKNKAKLFLLVIVALILVFWMNKFYYHSQHKISNLSEWNLNLKSVLLYRIDAILIGVLVAWFSFNYSSIWKQFKGVFALIGFAILFFLMFGLIPMNLTIEQNPFFWNVLYLPITSVAFAFLLPFFSEWKTYANPVLYPVELISKISYSIYLLHYSIILQLLRVFMDTSQMSTTERHFFTFIYLSITFLLSYILYRFYEKPIMNWRDKQ</sequence>
<feature type="transmembrane region" description="Helical" evidence="1">
    <location>
        <begin position="92"/>
        <end position="113"/>
    </location>
</feature>
<dbReference type="InterPro" id="IPR050879">
    <property type="entry name" value="Acyltransferase_3"/>
</dbReference>
<feature type="transmembrane region" description="Helical" evidence="1">
    <location>
        <begin position="169"/>
        <end position="187"/>
    </location>
</feature>
<feature type="transmembrane region" description="Helical" evidence="1">
    <location>
        <begin position="237"/>
        <end position="259"/>
    </location>
</feature>
<gene>
    <name evidence="3" type="ORF">IP97_00524</name>
</gene>
<dbReference type="GO" id="GO:0016020">
    <property type="term" value="C:membrane"/>
    <property type="evidence" value="ECO:0007669"/>
    <property type="project" value="TreeGrafter"/>
</dbReference>
<evidence type="ECO:0000256" key="1">
    <source>
        <dbReference type="SAM" id="Phobius"/>
    </source>
</evidence>
<feature type="transmembrane region" description="Helical" evidence="1">
    <location>
        <begin position="53"/>
        <end position="71"/>
    </location>
</feature>
<dbReference type="GO" id="GO:0000271">
    <property type="term" value="P:polysaccharide biosynthetic process"/>
    <property type="evidence" value="ECO:0007669"/>
    <property type="project" value="TreeGrafter"/>
</dbReference>
<reference evidence="3 4" key="1">
    <citation type="journal article" date="2015" name="Stand. Genomic Sci.">
        <title>Genomic Encyclopedia of Bacterial and Archaeal Type Strains, Phase III: the genomes of soil and plant-associated and newly described type strains.</title>
        <authorList>
            <person name="Whitman W.B."/>
            <person name="Woyke T."/>
            <person name="Klenk H.P."/>
            <person name="Zhou Y."/>
            <person name="Lilburn T.G."/>
            <person name="Beck B.J."/>
            <person name="De Vos P."/>
            <person name="Vandamme P."/>
            <person name="Eisen J.A."/>
            <person name="Garrity G."/>
            <person name="Hugenholtz P."/>
            <person name="Kyrpides N.C."/>
        </authorList>
    </citation>
    <scope>NUCLEOTIDE SEQUENCE [LARGE SCALE GENOMIC DNA]</scope>
    <source>
        <strain evidence="3 4">CGMCC 1.6844</strain>
    </source>
</reference>
<dbReference type="Pfam" id="PF01757">
    <property type="entry name" value="Acyl_transf_3"/>
    <property type="match status" value="1"/>
</dbReference>
<feature type="domain" description="Acyltransferase 3" evidence="2">
    <location>
        <begin position="11"/>
        <end position="356"/>
    </location>
</feature>
<feature type="transmembrane region" description="Helical" evidence="1">
    <location>
        <begin position="207"/>
        <end position="225"/>
    </location>
</feature>
<feature type="transmembrane region" description="Helical" evidence="1">
    <location>
        <begin position="306"/>
        <end position="326"/>
    </location>
</feature>
<evidence type="ECO:0000259" key="2">
    <source>
        <dbReference type="Pfam" id="PF01757"/>
    </source>
</evidence>
<dbReference type="RefSeq" id="WP_133609876.1">
    <property type="nucleotide sequence ID" value="NZ_SNZC01000003.1"/>
</dbReference>